<proteinExistence type="predicted"/>
<dbReference type="Proteomes" id="UP000018936">
    <property type="component" value="Unassembled WGS sequence"/>
</dbReference>
<dbReference type="OrthoDB" id="1689567at2759"/>
<evidence type="ECO:0000313" key="2">
    <source>
        <dbReference type="Proteomes" id="UP000018936"/>
    </source>
</evidence>
<feature type="non-terminal residue" evidence="1">
    <location>
        <position position="1"/>
    </location>
</feature>
<keyword evidence="2" id="KW-1185">Reference proteome</keyword>
<accession>V8NB36</accession>
<keyword evidence="1" id="KW-0472">Membrane</keyword>
<comment type="caution">
    <text evidence="1">The sequence shown here is derived from an EMBL/GenBank/DDBJ whole genome shotgun (WGS) entry which is preliminary data.</text>
</comment>
<sequence>MRGFPSRLLFSLRAKRLRCSYWFSDNMIPFLTFDAGHSHLVPLLSRRNDTESPNETYCYSSARGTTVLQGVTFGGVPTVLLLD</sequence>
<keyword evidence="1" id="KW-0812">Transmembrane</keyword>
<dbReference type="AlphaFoldDB" id="V8NB36"/>
<feature type="non-terminal residue" evidence="1">
    <location>
        <position position="83"/>
    </location>
</feature>
<reference evidence="1 2" key="1">
    <citation type="journal article" date="2013" name="Proc. Natl. Acad. Sci. U.S.A.">
        <title>The king cobra genome reveals dynamic gene evolution and adaptation in the snake venom system.</title>
        <authorList>
            <person name="Vonk F.J."/>
            <person name="Casewell N.R."/>
            <person name="Henkel C.V."/>
            <person name="Heimberg A.M."/>
            <person name="Jansen H.J."/>
            <person name="McCleary R.J."/>
            <person name="Kerkkamp H.M."/>
            <person name="Vos R.A."/>
            <person name="Guerreiro I."/>
            <person name="Calvete J.J."/>
            <person name="Wuster W."/>
            <person name="Woods A.E."/>
            <person name="Logan J.M."/>
            <person name="Harrison R.A."/>
            <person name="Castoe T.A."/>
            <person name="de Koning A.P."/>
            <person name="Pollock D.D."/>
            <person name="Yandell M."/>
            <person name="Calderon D."/>
            <person name="Renjifo C."/>
            <person name="Currier R.B."/>
            <person name="Salgado D."/>
            <person name="Pla D."/>
            <person name="Sanz L."/>
            <person name="Hyder A.S."/>
            <person name="Ribeiro J.M."/>
            <person name="Arntzen J.W."/>
            <person name="van den Thillart G.E."/>
            <person name="Boetzer M."/>
            <person name="Pirovano W."/>
            <person name="Dirks R.P."/>
            <person name="Spaink H.P."/>
            <person name="Duboule D."/>
            <person name="McGlinn E."/>
            <person name="Kini R.M."/>
            <person name="Richardson M.K."/>
        </authorList>
    </citation>
    <scope>NUCLEOTIDE SEQUENCE</scope>
    <source>
        <tissue evidence="1">Blood</tissue>
    </source>
</reference>
<gene>
    <name evidence="1" type="primary">Tmem63a</name>
    <name evidence="1" type="ORF">L345_15411</name>
</gene>
<dbReference type="EMBL" id="AZIM01006184">
    <property type="protein sequence ID" value="ETE58863.1"/>
    <property type="molecule type" value="Genomic_DNA"/>
</dbReference>
<evidence type="ECO:0000313" key="1">
    <source>
        <dbReference type="EMBL" id="ETE58863.1"/>
    </source>
</evidence>
<organism evidence="1 2">
    <name type="scientific">Ophiophagus hannah</name>
    <name type="common">King cobra</name>
    <name type="synonym">Naja hannah</name>
    <dbReference type="NCBI Taxonomy" id="8665"/>
    <lineage>
        <taxon>Eukaryota</taxon>
        <taxon>Metazoa</taxon>
        <taxon>Chordata</taxon>
        <taxon>Craniata</taxon>
        <taxon>Vertebrata</taxon>
        <taxon>Euteleostomi</taxon>
        <taxon>Lepidosauria</taxon>
        <taxon>Squamata</taxon>
        <taxon>Bifurcata</taxon>
        <taxon>Unidentata</taxon>
        <taxon>Episquamata</taxon>
        <taxon>Toxicofera</taxon>
        <taxon>Serpentes</taxon>
        <taxon>Colubroidea</taxon>
        <taxon>Elapidae</taxon>
        <taxon>Elapinae</taxon>
        <taxon>Ophiophagus</taxon>
    </lineage>
</organism>
<name>V8NB36_OPHHA</name>
<protein>
    <submittedName>
        <fullName evidence="1">Transmembrane protein 63A</fullName>
    </submittedName>
</protein>